<name>A0A9P8I622_9PEZI</name>
<feature type="region of interest" description="Disordered" evidence="2">
    <location>
        <begin position="204"/>
        <end position="267"/>
    </location>
</feature>
<feature type="domain" description="Beta-lactamase-related" evidence="3">
    <location>
        <begin position="306"/>
        <end position="653"/>
    </location>
</feature>
<protein>
    <recommendedName>
        <fullName evidence="3">Beta-lactamase-related domain-containing protein</fullName>
    </recommendedName>
</protein>
<proteinExistence type="inferred from homology"/>
<keyword evidence="5" id="KW-1185">Reference proteome</keyword>
<sequence length="657" mass="71767">MDPLSIAAAATSIIFTIVKSGKHFATIYGCYKEAQHSLFMLQTECTVLAAALSQIQAHFSGSVSNRIERLPQTVMEALEMSLLGCTMTLSILTEEIERLVQGIELSETLKRKDKAKYVWKEDVMLSLVQQLRGQSMALGLLLKAMDNASVDRILAIVESGRKYFDTIENDTASIRETHRSKRFPTSISELSTKETESLYDLLEGDPLDSSDLTPMGEPWEALGDQPTQKFRQRKPISRKPVMSKSTTPPPHSPGIYKSQPSPLPERSKLASFVQTTTSRTPPPVSGPPNLTPWALNTPQKLQNSLDTLIRSGRVPAVAVAIVSPKGADIFVRGVRKQGNNTLTTQNDLFGISPISGTMTVTVLARLIDRGLLSWTNTLDEVLPEYRELIHPGHQHTTLEMFGAHLSGISEDIVTAEDGQLWSYLYDTSISGHEGRRTTLLSYLRKPPDNSPGPTSYEWHSVNLMLIAMVIETVAGSTWETVTKAELFDPLEMYHTGFGQADHIRNSSSANPTQPWPHQPQAGGPPSPSNPAARGTSNPPALWPCDGIYSSLPDLCTFLRFYLYGPSDASFQSFLSPASWKSLTRPVQGTSITLGQLIQCTRNWAKGSATTTGGQGCGFAASLWVAPEIGKAFVCITNVEGEVGTAVADEAAILCTRF</sequence>
<dbReference type="AlphaFoldDB" id="A0A9P8I622"/>
<evidence type="ECO:0000256" key="2">
    <source>
        <dbReference type="SAM" id="MobiDB-lite"/>
    </source>
</evidence>
<evidence type="ECO:0000259" key="3">
    <source>
        <dbReference type="Pfam" id="PF00144"/>
    </source>
</evidence>
<dbReference type="EMBL" id="JAGHQL010000246">
    <property type="protein sequence ID" value="KAH0536008.1"/>
    <property type="molecule type" value="Genomic_DNA"/>
</dbReference>
<dbReference type="Proteomes" id="UP000698800">
    <property type="component" value="Unassembled WGS sequence"/>
</dbReference>
<gene>
    <name evidence="4" type="ORF">FGG08_007091</name>
</gene>
<comment type="similarity">
    <text evidence="1">Belongs to the peptidase S12 family.</text>
</comment>
<dbReference type="SUPFAM" id="SSF56601">
    <property type="entry name" value="beta-lactamase/transpeptidase-like"/>
    <property type="match status" value="1"/>
</dbReference>
<dbReference type="Gene3D" id="3.40.710.10">
    <property type="entry name" value="DD-peptidase/beta-lactamase superfamily"/>
    <property type="match status" value="1"/>
</dbReference>
<evidence type="ECO:0000313" key="5">
    <source>
        <dbReference type="Proteomes" id="UP000698800"/>
    </source>
</evidence>
<feature type="compositionally biased region" description="Pro residues" evidence="2">
    <location>
        <begin position="513"/>
        <end position="528"/>
    </location>
</feature>
<dbReference type="PANTHER" id="PTHR46825:SF9">
    <property type="entry name" value="BETA-LACTAMASE-RELATED DOMAIN-CONTAINING PROTEIN"/>
    <property type="match status" value="1"/>
</dbReference>
<reference evidence="4" key="1">
    <citation type="submission" date="2021-03" db="EMBL/GenBank/DDBJ databases">
        <title>Comparative genomics and phylogenomic investigation of the class Geoglossomycetes provide insights into ecological specialization and systematics.</title>
        <authorList>
            <person name="Melie T."/>
            <person name="Pirro S."/>
            <person name="Miller A.N."/>
            <person name="Quandt A."/>
        </authorList>
    </citation>
    <scope>NUCLEOTIDE SEQUENCE</scope>
    <source>
        <strain evidence="4">GBOQ0MN5Z8</strain>
    </source>
</reference>
<organism evidence="4 5">
    <name type="scientific">Glutinoglossum americanum</name>
    <dbReference type="NCBI Taxonomy" id="1670608"/>
    <lineage>
        <taxon>Eukaryota</taxon>
        <taxon>Fungi</taxon>
        <taxon>Dikarya</taxon>
        <taxon>Ascomycota</taxon>
        <taxon>Pezizomycotina</taxon>
        <taxon>Geoglossomycetes</taxon>
        <taxon>Geoglossales</taxon>
        <taxon>Geoglossaceae</taxon>
        <taxon>Glutinoglossum</taxon>
    </lineage>
</organism>
<dbReference type="InterPro" id="IPR050491">
    <property type="entry name" value="AmpC-like"/>
</dbReference>
<evidence type="ECO:0000313" key="4">
    <source>
        <dbReference type="EMBL" id="KAH0536008.1"/>
    </source>
</evidence>
<evidence type="ECO:0000256" key="1">
    <source>
        <dbReference type="ARBA" id="ARBA00038215"/>
    </source>
</evidence>
<accession>A0A9P8I622</accession>
<dbReference type="PANTHER" id="PTHR46825">
    <property type="entry name" value="D-ALANYL-D-ALANINE-CARBOXYPEPTIDASE/ENDOPEPTIDASE AMPH"/>
    <property type="match status" value="1"/>
</dbReference>
<dbReference type="InterPro" id="IPR012338">
    <property type="entry name" value="Beta-lactam/transpept-like"/>
</dbReference>
<dbReference type="Pfam" id="PF00144">
    <property type="entry name" value="Beta-lactamase"/>
    <property type="match status" value="1"/>
</dbReference>
<feature type="region of interest" description="Disordered" evidence="2">
    <location>
        <begin position="501"/>
        <end position="536"/>
    </location>
</feature>
<dbReference type="OrthoDB" id="2530521at2759"/>
<comment type="caution">
    <text evidence="4">The sequence shown here is derived from an EMBL/GenBank/DDBJ whole genome shotgun (WGS) entry which is preliminary data.</text>
</comment>
<dbReference type="InterPro" id="IPR001466">
    <property type="entry name" value="Beta-lactam-related"/>
</dbReference>